<dbReference type="PANTHER" id="PTHR35866">
    <property type="entry name" value="PUTATIVE-RELATED"/>
    <property type="match status" value="1"/>
</dbReference>
<dbReference type="PANTHER" id="PTHR35866:SF1">
    <property type="entry name" value="YKGJ FAMILY CYSTEINE CLUSTER PROTEIN"/>
    <property type="match status" value="1"/>
</dbReference>
<comment type="caution">
    <text evidence="1">The sequence shown here is derived from an EMBL/GenBank/DDBJ whole genome shotgun (WGS) entry which is preliminary data.</text>
</comment>
<dbReference type="RefSeq" id="WP_034361368.1">
    <property type="nucleotide sequence ID" value="NZ_CAJUDB010000012.1"/>
</dbReference>
<gene>
    <name evidence="1" type="ORF">LS65_001550</name>
</gene>
<dbReference type="OrthoDB" id="9810361at2"/>
<dbReference type="InterPro" id="IPR005358">
    <property type="entry name" value="Puta_zinc/iron-chelating_dom"/>
</dbReference>
<dbReference type="Proteomes" id="UP000029707">
    <property type="component" value="Unassembled WGS sequence"/>
</dbReference>
<sequence>MRIDKESYPFNFEADKCKSCGGRCCTGGSGYVFVSIKEMQDIAAFLALSFESFCLQYVRKVGYRFSFLEKSHSSGLACIFFVDGKCSIYTHRPAQCRNFPFWESHKNLSQVDIALLQEECPGISVKKEQE</sequence>
<protein>
    <submittedName>
        <fullName evidence="1">YkgJ family cysteine cluster protein</fullName>
    </submittedName>
</protein>
<dbReference type="GeneID" id="82321083"/>
<reference evidence="1 2" key="1">
    <citation type="journal article" date="2014" name="Genome Announc.">
        <title>Draft genome sequences of eight enterohepatic helicobacter species isolated from both laboratory and wild rodents.</title>
        <authorList>
            <person name="Sheh A."/>
            <person name="Shen Z."/>
            <person name="Fox J.G."/>
        </authorList>
    </citation>
    <scope>NUCLEOTIDE SEQUENCE [LARGE SCALE GENOMIC DNA]</scope>
    <source>
        <strain evidence="1 2">MIT 01-6451</strain>
    </source>
</reference>
<organism evidence="1 2">
    <name type="scientific">Helicobacter japonicus</name>
    <dbReference type="NCBI Taxonomy" id="425400"/>
    <lineage>
        <taxon>Bacteria</taxon>
        <taxon>Pseudomonadati</taxon>
        <taxon>Campylobacterota</taxon>
        <taxon>Epsilonproteobacteria</taxon>
        <taxon>Campylobacterales</taxon>
        <taxon>Helicobacteraceae</taxon>
        <taxon>Helicobacter</taxon>
    </lineage>
</organism>
<proteinExistence type="predicted"/>
<evidence type="ECO:0000313" key="1">
    <source>
        <dbReference type="EMBL" id="TLE03478.1"/>
    </source>
</evidence>
<evidence type="ECO:0000313" key="2">
    <source>
        <dbReference type="Proteomes" id="UP000029707"/>
    </source>
</evidence>
<keyword evidence="2" id="KW-1185">Reference proteome</keyword>
<dbReference type="STRING" id="425400.LS65_03720"/>
<name>A0A4U8TWI1_9HELI</name>
<dbReference type="AlphaFoldDB" id="A0A4U8TWI1"/>
<dbReference type="Pfam" id="PF03692">
    <property type="entry name" value="CxxCxxCC"/>
    <property type="match status" value="1"/>
</dbReference>
<accession>A0A4U8TWI1</accession>
<dbReference type="EMBL" id="JRMQ02000001">
    <property type="protein sequence ID" value="TLE03478.1"/>
    <property type="molecule type" value="Genomic_DNA"/>
</dbReference>